<dbReference type="CDD" id="cd09019">
    <property type="entry name" value="galactose_mutarotase_like"/>
    <property type="match status" value="1"/>
</dbReference>
<accession>A0A841PWP9</accession>
<dbReference type="EC" id="5.1.3.3" evidence="5"/>
<dbReference type="InterPro" id="IPR047215">
    <property type="entry name" value="Galactose_mutarotase-like"/>
</dbReference>
<dbReference type="InterPro" id="IPR015443">
    <property type="entry name" value="Aldose_1-epimerase"/>
</dbReference>
<dbReference type="GO" id="GO:0030246">
    <property type="term" value="F:carbohydrate binding"/>
    <property type="evidence" value="ECO:0007669"/>
    <property type="project" value="InterPro"/>
</dbReference>
<keyword evidence="10" id="KW-1185">Reference proteome</keyword>
<dbReference type="GO" id="GO:0006006">
    <property type="term" value="P:glucose metabolic process"/>
    <property type="evidence" value="ECO:0007669"/>
    <property type="project" value="TreeGrafter"/>
</dbReference>
<dbReference type="PANTHER" id="PTHR10091:SF0">
    <property type="entry name" value="GALACTOSE MUTAROTASE"/>
    <property type="match status" value="1"/>
</dbReference>
<dbReference type="EMBL" id="JACHHJ010000004">
    <property type="protein sequence ID" value="MBB6450931.1"/>
    <property type="molecule type" value="Genomic_DNA"/>
</dbReference>
<dbReference type="PANTHER" id="PTHR10091">
    <property type="entry name" value="ALDOSE-1-EPIMERASE"/>
    <property type="match status" value="1"/>
</dbReference>
<comment type="pathway">
    <text evidence="1 5">Carbohydrate metabolism; hexose metabolism.</text>
</comment>
<dbReference type="PIRSF" id="PIRSF005096">
    <property type="entry name" value="GALM"/>
    <property type="match status" value="1"/>
</dbReference>
<name>A0A841PWP9_9BACL</name>
<dbReference type="InterPro" id="IPR008183">
    <property type="entry name" value="Aldose_1/G6P_1-epimerase"/>
</dbReference>
<feature type="active site" description="Proton acceptor" evidence="6">
    <location>
        <position position="312"/>
    </location>
</feature>
<evidence type="ECO:0000256" key="5">
    <source>
        <dbReference type="PIRNR" id="PIRNR005096"/>
    </source>
</evidence>
<evidence type="ECO:0000313" key="9">
    <source>
        <dbReference type="EMBL" id="MBB6450931.1"/>
    </source>
</evidence>
<feature type="active site" description="Proton donor" evidence="6">
    <location>
        <position position="177"/>
    </location>
</feature>
<keyword evidence="3 5" id="KW-0413">Isomerase</keyword>
<proteinExistence type="inferred from homology"/>
<feature type="binding site" evidence="7">
    <location>
        <position position="250"/>
    </location>
    <ligand>
        <name>beta-D-galactose</name>
        <dbReference type="ChEBI" id="CHEBI:27667"/>
    </ligand>
</feature>
<evidence type="ECO:0000256" key="6">
    <source>
        <dbReference type="PIRSR" id="PIRSR005096-1"/>
    </source>
</evidence>
<dbReference type="Proteomes" id="UP000568839">
    <property type="component" value="Unassembled WGS sequence"/>
</dbReference>
<evidence type="ECO:0000256" key="4">
    <source>
        <dbReference type="ARBA" id="ARBA00023277"/>
    </source>
</evidence>
<keyword evidence="4 5" id="KW-0119">Carbohydrate metabolism</keyword>
<dbReference type="InterPro" id="IPR011013">
    <property type="entry name" value="Gal_mutarotase_sf_dom"/>
</dbReference>
<evidence type="ECO:0000256" key="3">
    <source>
        <dbReference type="ARBA" id="ARBA00023235"/>
    </source>
</evidence>
<dbReference type="GO" id="GO:0005737">
    <property type="term" value="C:cytoplasm"/>
    <property type="evidence" value="ECO:0007669"/>
    <property type="project" value="TreeGrafter"/>
</dbReference>
<dbReference type="SUPFAM" id="SSF74650">
    <property type="entry name" value="Galactose mutarotase-like"/>
    <property type="match status" value="1"/>
</dbReference>
<protein>
    <recommendedName>
        <fullName evidence="5">Aldose 1-epimerase</fullName>
        <ecNumber evidence="5">5.1.3.3</ecNumber>
    </recommendedName>
</protein>
<dbReference type="AlphaFoldDB" id="A0A841PWP9"/>
<comment type="caution">
    <text evidence="9">The sequence shown here is derived from an EMBL/GenBank/DDBJ whole genome shotgun (WGS) entry which is preliminary data.</text>
</comment>
<sequence length="348" mass="39523">MFKEQRIQVYKGHDLMQLEMINEIGARLCVLNYGGRITGWYPSNQPDHSLVLAYENPMDYLTDTNYLGAIVGRVAGRVPHGEMKILDHKWPLSQNEGHHHLHGGDQGFSDVFWDYHYEETDSDLWLHLFYASTHGEQGYPGKVNLKVTYVLKKDQDEIRMKVEAVSDQDTWLSIANHSYFNLTTEVDATILGHQIQAPVESVLALDDELIPTGELIEPENTAFDIREKTSIRKIVDAQHPQIETAHGGIDHFFIWQENKAQAPIRLFDPLSRQSLHITTTEPGAVIYTAQKLETDQPLKGGNGTPFRGVCIETQRLPQVFSGLERPTCFISADETYHSETVYTVSSME</sequence>
<dbReference type="RefSeq" id="WP_184404985.1">
    <property type="nucleotide sequence ID" value="NZ_JACHHJ010000004.1"/>
</dbReference>
<dbReference type="Gene3D" id="2.70.98.10">
    <property type="match status" value="1"/>
</dbReference>
<feature type="binding site" evidence="8">
    <location>
        <begin position="177"/>
        <end position="179"/>
    </location>
    <ligand>
        <name>beta-D-galactose</name>
        <dbReference type="ChEBI" id="CHEBI:27667"/>
    </ligand>
</feature>
<dbReference type="UniPathway" id="UPA00242"/>
<dbReference type="InterPro" id="IPR014718">
    <property type="entry name" value="GH-type_carb-bd"/>
</dbReference>
<comment type="similarity">
    <text evidence="2 5">Belongs to the aldose epimerase family.</text>
</comment>
<evidence type="ECO:0000256" key="2">
    <source>
        <dbReference type="ARBA" id="ARBA00006206"/>
    </source>
</evidence>
<dbReference type="GO" id="GO:0033499">
    <property type="term" value="P:galactose catabolic process via UDP-galactose, Leloir pathway"/>
    <property type="evidence" value="ECO:0007669"/>
    <property type="project" value="TreeGrafter"/>
</dbReference>
<dbReference type="Pfam" id="PF01263">
    <property type="entry name" value="Aldose_epim"/>
    <property type="match status" value="1"/>
</dbReference>
<gene>
    <name evidence="9" type="ORF">HNR44_002921</name>
</gene>
<organism evidence="9 10">
    <name type="scientific">Geomicrobium halophilum</name>
    <dbReference type="NCBI Taxonomy" id="549000"/>
    <lineage>
        <taxon>Bacteria</taxon>
        <taxon>Bacillati</taxon>
        <taxon>Bacillota</taxon>
        <taxon>Bacilli</taxon>
        <taxon>Bacillales</taxon>
        <taxon>Geomicrobium</taxon>
    </lineage>
</organism>
<reference evidence="9 10" key="1">
    <citation type="submission" date="2020-08" db="EMBL/GenBank/DDBJ databases">
        <title>Genomic Encyclopedia of Type Strains, Phase IV (KMG-IV): sequencing the most valuable type-strain genomes for metagenomic binning, comparative biology and taxonomic classification.</title>
        <authorList>
            <person name="Goeker M."/>
        </authorList>
    </citation>
    <scope>NUCLEOTIDE SEQUENCE [LARGE SCALE GENOMIC DNA]</scope>
    <source>
        <strain evidence="9 10">DSM 21769</strain>
    </source>
</reference>
<evidence type="ECO:0000313" key="10">
    <source>
        <dbReference type="Proteomes" id="UP000568839"/>
    </source>
</evidence>
<evidence type="ECO:0000256" key="1">
    <source>
        <dbReference type="ARBA" id="ARBA00005028"/>
    </source>
</evidence>
<evidence type="ECO:0000256" key="7">
    <source>
        <dbReference type="PIRSR" id="PIRSR005096-2"/>
    </source>
</evidence>
<dbReference type="GO" id="GO:0004034">
    <property type="term" value="F:aldose 1-epimerase activity"/>
    <property type="evidence" value="ECO:0007669"/>
    <property type="project" value="UniProtKB-EC"/>
</dbReference>
<comment type="catalytic activity">
    <reaction evidence="5">
        <text>alpha-D-glucose = beta-D-glucose</text>
        <dbReference type="Rhea" id="RHEA:10264"/>
        <dbReference type="ChEBI" id="CHEBI:15903"/>
        <dbReference type="ChEBI" id="CHEBI:17925"/>
        <dbReference type="EC" id="5.1.3.3"/>
    </reaction>
</comment>
<evidence type="ECO:0000256" key="8">
    <source>
        <dbReference type="PIRSR" id="PIRSR005096-3"/>
    </source>
</evidence>